<comment type="caution">
    <text evidence="11">The sequence shown here is derived from an EMBL/GenBank/DDBJ whole genome shotgun (WGS) entry which is preliminary data.</text>
</comment>
<evidence type="ECO:0000256" key="10">
    <source>
        <dbReference type="RuleBase" id="RU363066"/>
    </source>
</evidence>
<evidence type="ECO:0000256" key="4">
    <source>
        <dbReference type="ARBA" id="ARBA00022679"/>
    </source>
</evidence>
<dbReference type="GO" id="GO:0005524">
    <property type="term" value="F:ATP binding"/>
    <property type="evidence" value="ECO:0007669"/>
    <property type="project" value="UniProtKB-KW"/>
</dbReference>
<dbReference type="NCBIfam" id="TIGR01313">
    <property type="entry name" value="therm_gnt_kin"/>
    <property type="match status" value="1"/>
</dbReference>
<dbReference type="Gene3D" id="3.40.50.300">
    <property type="entry name" value="P-loop containing nucleotide triphosphate hydrolases"/>
    <property type="match status" value="1"/>
</dbReference>
<proteinExistence type="inferred from homology"/>
<dbReference type="SUPFAM" id="SSF52540">
    <property type="entry name" value="P-loop containing nucleoside triphosphate hydrolases"/>
    <property type="match status" value="1"/>
</dbReference>
<dbReference type="EC" id="2.7.1.12" evidence="3 10"/>
<dbReference type="InterPro" id="IPR006001">
    <property type="entry name" value="Therm_gnt_kin"/>
</dbReference>
<keyword evidence="8" id="KW-0311">Gluconate utilization</keyword>
<comment type="similarity">
    <text evidence="2 10">Belongs to the gluconokinase GntK/GntV family.</text>
</comment>
<dbReference type="OrthoDB" id="9795716at2"/>
<dbReference type="RefSeq" id="WP_144856541.1">
    <property type="nucleotide sequence ID" value="NZ_BAAAYT010000001.1"/>
</dbReference>
<keyword evidence="5 10" id="KW-0547">Nucleotide-binding</keyword>
<evidence type="ECO:0000256" key="9">
    <source>
        <dbReference type="ARBA" id="ARBA00048090"/>
    </source>
</evidence>
<dbReference type="PANTHER" id="PTHR43442:SF3">
    <property type="entry name" value="GLUCONOKINASE-RELATED"/>
    <property type="match status" value="1"/>
</dbReference>
<keyword evidence="12" id="KW-1185">Reference proteome</keyword>
<dbReference type="InterPro" id="IPR027417">
    <property type="entry name" value="P-loop_NTPase"/>
</dbReference>
<gene>
    <name evidence="11" type="ORF">FB557_1177</name>
</gene>
<keyword evidence="6 10" id="KW-0418">Kinase</keyword>
<dbReference type="PANTHER" id="PTHR43442">
    <property type="entry name" value="GLUCONOKINASE-RELATED"/>
    <property type="match status" value="1"/>
</dbReference>
<dbReference type="EMBL" id="VIUW01000002">
    <property type="protein sequence ID" value="TWD15657.1"/>
    <property type="molecule type" value="Genomic_DNA"/>
</dbReference>
<evidence type="ECO:0000256" key="2">
    <source>
        <dbReference type="ARBA" id="ARBA00008420"/>
    </source>
</evidence>
<evidence type="ECO:0000313" key="12">
    <source>
        <dbReference type="Proteomes" id="UP000315628"/>
    </source>
</evidence>
<dbReference type="Proteomes" id="UP000315628">
    <property type="component" value="Unassembled WGS sequence"/>
</dbReference>
<accession>A0A560WDC7</accession>
<evidence type="ECO:0000313" key="11">
    <source>
        <dbReference type="EMBL" id="TWD15657.1"/>
    </source>
</evidence>
<evidence type="ECO:0000256" key="5">
    <source>
        <dbReference type="ARBA" id="ARBA00022741"/>
    </source>
</evidence>
<keyword evidence="4 10" id="KW-0808">Transferase</keyword>
<keyword evidence="7 10" id="KW-0067">ATP-binding</keyword>
<evidence type="ECO:0000256" key="1">
    <source>
        <dbReference type="ARBA" id="ARBA00004761"/>
    </source>
</evidence>
<name>A0A560WDC7_9MICO</name>
<evidence type="ECO:0000256" key="7">
    <source>
        <dbReference type="ARBA" id="ARBA00022840"/>
    </source>
</evidence>
<dbReference type="AlphaFoldDB" id="A0A560WDC7"/>
<comment type="catalytic activity">
    <reaction evidence="9 10">
        <text>D-gluconate + ATP = 6-phospho-D-gluconate + ADP + H(+)</text>
        <dbReference type="Rhea" id="RHEA:19433"/>
        <dbReference type="ChEBI" id="CHEBI:15378"/>
        <dbReference type="ChEBI" id="CHEBI:18391"/>
        <dbReference type="ChEBI" id="CHEBI:30616"/>
        <dbReference type="ChEBI" id="CHEBI:58759"/>
        <dbReference type="ChEBI" id="CHEBI:456216"/>
        <dbReference type="EC" id="2.7.1.12"/>
    </reaction>
</comment>
<dbReference type="GO" id="GO:0046316">
    <property type="term" value="F:gluconokinase activity"/>
    <property type="evidence" value="ECO:0007669"/>
    <property type="project" value="UniProtKB-EC"/>
</dbReference>
<dbReference type="Pfam" id="PF13671">
    <property type="entry name" value="AAA_33"/>
    <property type="match status" value="1"/>
</dbReference>
<protein>
    <recommendedName>
        <fullName evidence="3 10">Gluconokinase</fullName>
        <ecNumber evidence="3 10">2.7.1.12</ecNumber>
    </recommendedName>
</protein>
<evidence type="ECO:0000256" key="8">
    <source>
        <dbReference type="ARBA" id="ARBA00023064"/>
    </source>
</evidence>
<sequence>MSTAAIRHLVVMGVSGAGKTTLAKGVADATGWDFLEGDALHPRANIAKMASGHPLTDEDRWPWLEAIGDWIDARERERESAVIACSALKRSYRDLLREGRPHVEFFLIDVPEEELHRRLEQRDDHFMKASMLRSQLDTLERPDPRTEPAAVLRSDGDEDEALRLTLEALGVEDASHAGSE</sequence>
<dbReference type="GO" id="GO:0005737">
    <property type="term" value="C:cytoplasm"/>
    <property type="evidence" value="ECO:0007669"/>
    <property type="project" value="TreeGrafter"/>
</dbReference>
<comment type="pathway">
    <text evidence="1">Carbohydrate acid metabolism.</text>
</comment>
<reference evidence="11 12" key="1">
    <citation type="submission" date="2019-06" db="EMBL/GenBank/DDBJ databases">
        <title>Sequencing the genomes of 1000 actinobacteria strains.</title>
        <authorList>
            <person name="Klenk H.-P."/>
        </authorList>
    </citation>
    <scope>NUCLEOTIDE SEQUENCE [LARGE SCALE GENOMIC DNA]</scope>
    <source>
        <strain evidence="11 12">DSM 18935</strain>
    </source>
</reference>
<dbReference type="GO" id="GO:0019521">
    <property type="term" value="P:D-gluconate metabolic process"/>
    <property type="evidence" value="ECO:0007669"/>
    <property type="project" value="UniProtKB-KW"/>
</dbReference>
<evidence type="ECO:0000256" key="3">
    <source>
        <dbReference type="ARBA" id="ARBA00012054"/>
    </source>
</evidence>
<dbReference type="FunFam" id="3.40.50.300:FF:000522">
    <property type="entry name" value="Gluconokinase"/>
    <property type="match status" value="1"/>
</dbReference>
<evidence type="ECO:0000256" key="6">
    <source>
        <dbReference type="ARBA" id="ARBA00022777"/>
    </source>
</evidence>
<organism evidence="11 12">
    <name type="scientific">Marihabitans asiaticum</name>
    <dbReference type="NCBI Taxonomy" id="415218"/>
    <lineage>
        <taxon>Bacteria</taxon>
        <taxon>Bacillati</taxon>
        <taxon>Actinomycetota</taxon>
        <taxon>Actinomycetes</taxon>
        <taxon>Micrococcales</taxon>
        <taxon>Intrasporangiaceae</taxon>
        <taxon>Marihabitans</taxon>
    </lineage>
</organism>
<dbReference type="CDD" id="cd02021">
    <property type="entry name" value="GntK"/>
    <property type="match status" value="1"/>
</dbReference>